<name>A0A0B8NPP5_9NOCA</name>
<evidence type="ECO:0000259" key="3">
    <source>
        <dbReference type="Pfam" id="PF07859"/>
    </source>
</evidence>
<gene>
    <name evidence="4" type="ORF">NS506_02585</name>
    <name evidence="5" type="ORF">NSK11_contig00145-0010</name>
</gene>
<dbReference type="EMBL" id="CP017839">
    <property type="protein sequence ID" value="APA96648.1"/>
    <property type="molecule type" value="Genomic_DNA"/>
</dbReference>
<dbReference type="Pfam" id="PF07859">
    <property type="entry name" value="Abhydrolase_3"/>
    <property type="match status" value="1"/>
</dbReference>
<keyword evidence="6" id="KW-1185">Reference proteome</keyword>
<dbReference type="SUPFAM" id="SSF53474">
    <property type="entry name" value="alpha/beta-Hydrolases"/>
    <property type="match status" value="1"/>
</dbReference>
<dbReference type="EMBL" id="BBYQ01000145">
    <property type="protein sequence ID" value="GAP32186.1"/>
    <property type="molecule type" value="Genomic_DNA"/>
</dbReference>
<dbReference type="InterPro" id="IPR013094">
    <property type="entry name" value="AB_hydrolase_3"/>
</dbReference>
<dbReference type="GO" id="GO:0004806">
    <property type="term" value="F:triacylglycerol lipase activity"/>
    <property type="evidence" value="ECO:0007669"/>
    <property type="project" value="TreeGrafter"/>
</dbReference>
<dbReference type="AlphaFoldDB" id="A0A0B8NPP5"/>
<dbReference type="InterPro" id="IPR002168">
    <property type="entry name" value="Lipase_GDXG_HIS_AS"/>
</dbReference>
<accession>A0A0B8NPP5</accession>
<dbReference type="PROSITE" id="PS01173">
    <property type="entry name" value="LIPASE_GDXG_HIS"/>
    <property type="match status" value="1"/>
</dbReference>
<evidence type="ECO:0000256" key="2">
    <source>
        <dbReference type="ARBA" id="ARBA00022801"/>
    </source>
</evidence>
<feature type="domain" description="Alpha/beta hydrolase fold-3" evidence="3">
    <location>
        <begin position="85"/>
        <end position="283"/>
    </location>
</feature>
<keyword evidence="2 4" id="KW-0378">Hydrolase</keyword>
<dbReference type="KEGG" id="nsr:NS506_02585"/>
<comment type="similarity">
    <text evidence="1">Belongs to the 'GDXG' lipolytic enzyme family.</text>
</comment>
<evidence type="ECO:0000313" key="5">
    <source>
        <dbReference type="EMBL" id="GAP32186.1"/>
    </source>
</evidence>
<evidence type="ECO:0000313" key="6">
    <source>
        <dbReference type="Proteomes" id="UP000037179"/>
    </source>
</evidence>
<dbReference type="Proteomes" id="UP000037179">
    <property type="component" value="Unassembled WGS sequence"/>
</dbReference>
<dbReference type="RefSeq" id="WP_045439517.1">
    <property type="nucleotide sequence ID" value="NZ_AP017900.1"/>
</dbReference>
<organism evidence="4 7">
    <name type="scientific">Nocardia seriolae</name>
    <dbReference type="NCBI Taxonomy" id="37332"/>
    <lineage>
        <taxon>Bacteria</taxon>
        <taxon>Bacillati</taxon>
        <taxon>Actinomycetota</taxon>
        <taxon>Actinomycetes</taxon>
        <taxon>Mycobacteriales</taxon>
        <taxon>Nocardiaceae</taxon>
        <taxon>Nocardia</taxon>
    </lineage>
</organism>
<evidence type="ECO:0000313" key="4">
    <source>
        <dbReference type="EMBL" id="APA96648.1"/>
    </source>
</evidence>
<dbReference type="Proteomes" id="UP000180166">
    <property type="component" value="Chromosome"/>
</dbReference>
<sequence>MSGADPGNVRPSARATALARASARTMRPMFERLPLRPFTIRISRRLFDAVGYPAPPGTRQRLERIGGVPVRWVAARGADADAGVLLHLHGGGYVVGSSRSHRGLAARIGAAAGVPTVVVDYRLAPEHRFPAAFDDALAVYRGLLETRPAAEIVVVGDSSGGHLAAALIASLSGAGLPMPAARVLYSPVVAWSCWGIEAADRDSPDPVLPPRIPKIVRGLYLSEGMPDGDTRVEVLAADKAGWPPTLIQVGGTEALAPDAELLARSIGPACTFENWPGQIHVFQALSPLIPEARRALELTGRFIRRSLDGSGSRA</sequence>
<reference evidence="6" key="1">
    <citation type="submission" date="2015-07" db="EMBL/GenBank/DDBJ databases">
        <title>Nocardia seriolae U-1 whole genome shotgun sequence.</title>
        <authorList>
            <person name="Imajoh M."/>
            <person name="Fukumoto Y."/>
            <person name="Sukeda M."/>
            <person name="Yamane J."/>
            <person name="Yamasaki K."/>
            <person name="Shimizu M."/>
            <person name="Ohnishi K."/>
            <person name="Oshima S."/>
        </authorList>
    </citation>
    <scope>NUCLEOTIDE SEQUENCE [LARGE SCALE GENOMIC DNA]</scope>
    <source>
        <strain evidence="6">U-1</strain>
    </source>
</reference>
<dbReference type="PANTHER" id="PTHR48081">
    <property type="entry name" value="AB HYDROLASE SUPERFAMILY PROTEIN C4A8.06C"/>
    <property type="match status" value="1"/>
</dbReference>
<reference evidence="5 6" key="2">
    <citation type="journal article" date="2016" name="Genome Announc.">
        <title>Draft Genome Sequence of Erythromycin- and Oxytetracycline-Sensitive Nocardia seriolae Strain U-1 (NBRC 110359).</title>
        <authorList>
            <person name="Imajoh M."/>
            <person name="Sukeda M."/>
            <person name="Shimizu M."/>
            <person name="Yamane J."/>
            <person name="Ohnishi K."/>
            <person name="Oshima S."/>
        </authorList>
    </citation>
    <scope>NUCLEOTIDE SEQUENCE [LARGE SCALE GENOMIC DNA]</scope>
    <source>
        <strain evidence="5 6">U-1</strain>
    </source>
</reference>
<dbReference type="Gene3D" id="3.40.50.1820">
    <property type="entry name" value="alpha/beta hydrolase"/>
    <property type="match status" value="1"/>
</dbReference>
<evidence type="ECO:0000256" key="1">
    <source>
        <dbReference type="ARBA" id="ARBA00010515"/>
    </source>
</evidence>
<dbReference type="EC" id="3.1.1.-" evidence="4"/>
<protein>
    <submittedName>
        <fullName evidence="4">Hormone-sensitive lipase</fullName>
        <ecNumber evidence="4">3.1.1.-</ecNumber>
    </submittedName>
</protein>
<dbReference type="InterPro" id="IPR029058">
    <property type="entry name" value="AB_hydrolase_fold"/>
</dbReference>
<reference evidence="4 7" key="3">
    <citation type="submission" date="2016-10" db="EMBL/GenBank/DDBJ databases">
        <title>Genome sequence of Nocardia seriolae strain EM150506, isolated from Anguila japonica.</title>
        <authorList>
            <person name="Han H.-J."/>
        </authorList>
    </citation>
    <scope>NUCLEOTIDE SEQUENCE [LARGE SCALE GENOMIC DNA]</scope>
    <source>
        <strain evidence="4 7">EM150506</strain>
    </source>
</reference>
<dbReference type="PANTHER" id="PTHR48081:SF30">
    <property type="entry name" value="ACETYL-HYDROLASE LIPR-RELATED"/>
    <property type="match status" value="1"/>
</dbReference>
<dbReference type="InterPro" id="IPR050300">
    <property type="entry name" value="GDXG_lipolytic_enzyme"/>
</dbReference>
<proteinExistence type="inferred from homology"/>
<evidence type="ECO:0000313" key="7">
    <source>
        <dbReference type="Proteomes" id="UP000180166"/>
    </source>
</evidence>